<protein>
    <submittedName>
        <fullName evidence="1">Uncharacterized protein</fullName>
    </submittedName>
</protein>
<gene>
    <name evidence="1" type="ORF">FJY86_03060</name>
</gene>
<accession>A0A8T4C731</accession>
<name>A0A8T4C731_9ARCH</name>
<proteinExistence type="predicted"/>
<comment type="caution">
    <text evidence="1">The sequence shown here is derived from an EMBL/GenBank/DDBJ whole genome shotgun (WGS) entry which is preliminary data.</text>
</comment>
<sequence length="72" mass="8539">MNTKKRKSMYGFLADKKNPVSMEEMVQEIKRDRRESDAHREAVFDKIVEKSRSAKKFSTRFSRQLESLGIKE</sequence>
<dbReference type="AlphaFoldDB" id="A0A8T4C731"/>
<evidence type="ECO:0000313" key="1">
    <source>
        <dbReference type="EMBL" id="MBM3282293.1"/>
    </source>
</evidence>
<evidence type="ECO:0000313" key="2">
    <source>
        <dbReference type="Proteomes" id="UP000774699"/>
    </source>
</evidence>
<organism evidence="1 2">
    <name type="scientific">Candidatus Iainarchaeum sp</name>
    <dbReference type="NCBI Taxonomy" id="3101447"/>
    <lineage>
        <taxon>Archaea</taxon>
        <taxon>Candidatus Iainarchaeota</taxon>
        <taxon>Candidatus Iainarchaeia</taxon>
        <taxon>Candidatus Iainarchaeales</taxon>
        <taxon>Candidatus Iainarchaeaceae</taxon>
        <taxon>Candidatus Iainarchaeum</taxon>
    </lineage>
</organism>
<dbReference type="Proteomes" id="UP000774699">
    <property type="component" value="Unassembled WGS sequence"/>
</dbReference>
<reference evidence="1" key="1">
    <citation type="submission" date="2019-03" db="EMBL/GenBank/DDBJ databases">
        <title>Lake Tanganyika Metagenome-Assembled Genomes (MAGs).</title>
        <authorList>
            <person name="Tran P."/>
        </authorList>
    </citation>
    <scope>NUCLEOTIDE SEQUENCE</scope>
    <source>
        <strain evidence="1">M_DeepCast_50m_m2_156</strain>
    </source>
</reference>
<dbReference type="EMBL" id="VGJJ01000021">
    <property type="protein sequence ID" value="MBM3282293.1"/>
    <property type="molecule type" value="Genomic_DNA"/>
</dbReference>